<dbReference type="InterPro" id="IPR025857">
    <property type="entry name" value="MacB_PCD"/>
</dbReference>
<comment type="similarity">
    <text evidence="2">Belongs to the ABC-4 integral membrane protein family. LolC/E subfamily.</text>
</comment>
<accession>A0A098QUJ5</accession>
<dbReference type="OrthoDB" id="9770099at2"/>
<feature type="transmembrane region" description="Helical" evidence="7">
    <location>
        <begin position="20"/>
        <end position="42"/>
    </location>
</feature>
<keyword evidence="3" id="KW-1003">Cell membrane</keyword>
<dbReference type="Proteomes" id="UP000029692">
    <property type="component" value="Unassembled WGS sequence"/>
</dbReference>
<comment type="subcellular location">
    <subcellularLocation>
        <location evidence="1">Cell membrane</location>
        <topology evidence="1">Multi-pass membrane protein</topology>
    </subcellularLocation>
</comment>
<dbReference type="GO" id="GO:0044874">
    <property type="term" value="P:lipoprotein localization to outer membrane"/>
    <property type="evidence" value="ECO:0007669"/>
    <property type="project" value="TreeGrafter"/>
</dbReference>
<name>A0A098QUJ5_9SPIO</name>
<keyword evidence="11" id="KW-1185">Reference proteome</keyword>
<proteinExistence type="inferred from homology"/>
<feature type="transmembrane region" description="Helical" evidence="7">
    <location>
        <begin position="330"/>
        <end position="356"/>
    </location>
</feature>
<reference evidence="10 11" key="1">
    <citation type="submission" date="2014-05" db="EMBL/GenBank/DDBJ databases">
        <title>De novo Genome Sequence of Spirocheata sp.</title>
        <authorList>
            <person name="Shivani Y."/>
            <person name="Subhash Y."/>
            <person name="Tushar L."/>
            <person name="Sasikala C."/>
            <person name="Ramana C.V."/>
        </authorList>
    </citation>
    <scope>NUCLEOTIDE SEQUENCE [LARGE SCALE GENOMIC DNA]</scope>
    <source>
        <strain evidence="10 11">JC230</strain>
    </source>
</reference>
<dbReference type="PANTHER" id="PTHR30489:SF0">
    <property type="entry name" value="LIPOPROTEIN-RELEASING SYSTEM TRANSMEMBRANE PROTEIN LOLE"/>
    <property type="match status" value="1"/>
</dbReference>
<evidence type="ECO:0000256" key="7">
    <source>
        <dbReference type="SAM" id="Phobius"/>
    </source>
</evidence>
<evidence type="ECO:0000313" key="10">
    <source>
        <dbReference type="EMBL" id="KGE71246.1"/>
    </source>
</evidence>
<dbReference type="Pfam" id="PF12704">
    <property type="entry name" value="MacB_PCD"/>
    <property type="match status" value="1"/>
</dbReference>
<evidence type="ECO:0000256" key="5">
    <source>
        <dbReference type="ARBA" id="ARBA00022989"/>
    </source>
</evidence>
<dbReference type="PANTHER" id="PTHR30489">
    <property type="entry name" value="LIPOPROTEIN-RELEASING SYSTEM TRANSMEMBRANE PROTEIN LOLE"/>
    <property type="match status" value="1"/>
</dbReference>
<evidence type="ECO:0000256" key="4">
    <source>
        <dbReference type="ARBA" id="ARBA00022692"/>
    </source>
</evidence>
<feature type="domain" description="MacB-like periplasmic core" evidence="9">
    <location>
        <begin position="23"/>
        <end position="240"/>
    </location>
</feature>
<evidence type="ECO:0008006" key="12">
    <source>
        <dbReference type="Google" id="ProtNLM"/>
    </source>
</evidence>
<gene>
    <name evidence="10" type="ORF">DC28_12410</name>
</gene>
<protein>
    <recommendedName>
        <fullName evidence="12">ABC transporter permease</fullName>
    </recommendedName>
</protein>
<dbReference type="AlphaFoldDB" id="A0A098QUJ5"/>
<dbReference type="EMBL" id="JNUP01000067">
    <property type="protein sequence ID" value="KGE71246.1"/>
    <property type="molecule type" value="Genomic_DNA"/>
</dbReference>
<dbReference type="Pfam" id="PF02687">
    <property type="entry name" value="FtsX"/>
    <property type="match status" value="1"/>
</dbReference>
<organism evidence="10 11">
    <name type="scientific">Spirochaeta lutea</name>
    <dbReference type="NCBI Taxonomy" id="1480694"/>
    <lineage>
        <taxon>Bacteria</taxon>
        <taxon>Pseudomonadati</taxon>
        <taxon>Spirochaetota</taxon>
        <taxon>Spirochaetia</taxon>
        <taxon>Spirochaetales</taxon>
        <taxon>Spirochaetaceae</taxon>
        <taxon>Spirochaeta</taxon>
    </lineage>
</organism>
<feature type="transmembrane region" description="Helical" evidence="7">
    <location>
        <begin position="386"/>
        <end position="406"/>
    </location>
</feature>
<keyword evidence="5 7" id="KW-1133">Transmembrane helix</keyword>
<keyword evidence="6 7" id="KW-0472">Membrane</keyword>
<dbReference type="eggNOG" id="COG4591">
    <property type="taxonomic scope" value="Bacteria"/>
</dbReference>
<comment type="caution">
    <text evidence="10">The sequence shown here is derived from an EMBL/GenBank/DDBJ whole genome shotgun (WGS) entry which is preliminary data.</text>
</comment>
<evidence type="ECO:0000256" key="6">
    <source>
        <dbReference type="ARBA" id="ARBA00023136"/>
    </source>
</evidence>
<dbReference type="GO" id="GO:0098797">
    <property type="term" value="C:plasma membrane protein complex"/>
    <property type="evidence" value="ECO:0007669"/>
    <property type="project" value="TreeGrafter"/>
</dbReference>
<dbReference type="RefSeq" id="WP_037548969.1">
    <property type="nucleotide sequence ID" value="NZ_JNUP01000067.1"/>
</dbReference>
<evidence type="ECO:0000259" key="8">
    <source>
        <dbReference type="Pfam" id="PF02687"/>
    </source>
</evidence>
<dbReference type="InterPro" id="IPR003838">
    <property type="entry name" value="ABC3_permease_C"/>
</dbReference>
<evidence type="ECO:0000313" key="11">
    <source>
        <dbReference type="Proteomes" id="UP000029692"/>
    </source>
</evidence>
<keyword evidence="4 7" id="KW-0812">Transmembrane</keyword>
<evidence type="ECO:0000259" key="9">
    <source>
        <dbReference type="Pfam" id="PF12704"/>
    </source>
</evidence>
<evidence type="ECO:0000256" key="2">
    <source>
        <dbReference type="ARBA" id="ARBA00005236"/>
    </source>
</evidence>
<feature type="domain" description="ABC3 transporter permease C-terminal" evidence="8">
    <location>
        <begin position="287"/>
        <end position="416"/>
    </location>
</feature>
<feature type="transmembrane region" description="Helical" evidence="7">
    <location>
        <begin position="283"/>
        <end position="309"/>
    </location>
</feature>
<dbReference type="STRING" id="1480694.DC28_12410"/>
<evidence type="ECO:0000256" key="1">
    <source>
        <dbReference type="ARBA" id="ARBA00004651"/>
    </source>
</evidence>
<sequence>MNIQTMALRNINRNRRRSILSGTATAVATMAIVFLFALIGGMKKDYSDTVSRYVSGHVRIRHSEYSDNEHLNPLHLRVTNYQDLLETLESRYPEAQLSPRIRIPASLYREDQNTAVQALGVRFPQEISYMNLGDYITQGEVPRTGSREALIGPGLAEDLGLGVGDTITLLGQTMRRASNAMSFTVSGIVTFPLASLNRTTVLIPLEAAGGLVKMGDAVTEILLRIPDESQARALSREIQNLVSLGDDQGDGVGLAYTADRAGLEILDWESVDMLITFLGLAELIYAVFAFVFFILASTVLINTTMMVVFERTREIGTIGAMGMLGREIVGLFFLEAFFIAVMGALGGLTLGTAVVIPLQSIGLDFSEAMSGTSINIPGIIYPQYNLGTSLLVTLYSIVVASLAALLPSRRAASIAPVEALRYQG</sequence>
<dbReference type="InterPro" id="IPR051447">
    <property type="entry name" value="Lipoprotein-release_system"/>
</dbReference>
<evidence type="ECO:0000256" key="3">
    <source>
        <dbReference type="ARBA" id="ARBA00022475"/>
    </source>
</evidence>